<dbReference type="GO" id="GO:0008206">
    <property type="term" value="P:bile acid metabolic process"/>
    <property type="evidence" value="ECO:0007669"/>
    <property type="project" value="TreeGrafter"/>
</dbReference>
<evidence type="ECO:0000256" key="2">
    <source>
        <dbReference type="SAM" id="MobiDB-lite"/>
    </source>
</evidence>
<dbReference type="EMBL" id="JARGDH010000003">
    <property type="protein sequence ID" value="KAL0274041.1"/>
    <property type="molecule type" value="Genomic_DNA"/>
</dbReference>
<dbReference type="PANTHER" id="PTHR48228:SF5">
    <property type="entry name" value="ALPHA-METHYLACYL-COA RACEMASE"/>
    <property type="match status" value="1"/>
</dbReference>
<dbReference type="InterPro" id="IPR003673">
    <property type="entry name" value="CoA-Trfase_fam_III"/>
</dbReference>
<proteinExistence type="inferred from homology"/>
<name>A0AAW2HWQ3_9NEOP</name>
<dbReference type="Pfam" id="PF02515">
    <property type="entry name" value="CoA_transf_3"/>
    <property type="match status" value="1"/>
</dbReference>
<organism evidence="3">
    <name type="scientific">Menopon gallinae</name>
    <name type="common">poultry shaft louse</name>
    <dbReference type="NCBI Taxonomy" id="328185"/>
    <lineage>
        <taxon>Eukaryota</taxon>
        <taxon>Metazoa</taxon>
        <taxon>Ecdysozoa</taxon>
        <taxon>Arthropoda</taxon>
        <taxon>Hexapoda</taxon>
        <taxon>Insecta</taxon>
        <taxon>Pterygota</taxon>
        <taxon>Neoptera</taxon>
        <taxon>Paraneoptera</taxon>
        <taxon>Psocodea</taxon>
        <taxon>Troctomorpha</taxon>
        <taxon>Phthiraptera</taxon>
        <taxon>Amblycera</taxon>
        <taxon>Menoponidae</taxon>
        <taxon>Menopon</taxon>
    </lineage>
</organism>
<comment type="similarity">
    <text evidence="1">Belongs to the CoA-transferase III family.</text>
</comment>
<evidence type="ECO:0008006" key="4">
    <source>
        <dbReference type="Google" id="ProtNLM"/>
    </source>
</evidence>
<dbReference type="Gene3D" id="3.30.1540.10">
    <property type="entry name" value="formyl-coa transferase, domain 3"/>
    <property type="match status" value="1"/>
</dbReference>
<feature type="compositionally biased region" description="Polar residues" evidence="2">
    <location>
        <begin position="326"/>
        <end position="340"/>
    </location>
</feature>
<dbReference type="InterPro" id="IPR050509">
    <property type="entry name" value="CoA-transferase_III"/>
</dbReference>
<dbReference type="InterPro" id="IPR044855">
    <property type="entry name" value="CoA-Trfase_III_dom3_sf"/>
</dbReference>
<feature type="region of interest" description="Disordered" evidence="2">
    <location>
        <begin position="322"/>
        <end position="342"/>
    </location>
</feature>
<sequence length="378" mass="41374">MPLKGIRVLEMAGLAPSPFCGMVLADFGAKVIRIDKPSGTGDMDCLKNGKRSLAVDLKKPKGVEIIKKLSMKSDVLIEPYRRGVMEKLGLGPNVLTAENPRLIYLRLSGFGHTGSYSRKAGHDINFLALSGVLSFLGRKGENPLPPCALLGDFGGGGLISTVGVLLALIERSKSGMGQVIDSPIVDGTAYLFSWLFRSQKLPIWGNPRGENMLDTGSHFYETYKTKDGKYVAVGAIESRFYDELIAKLGEKGLEDQFADFEEKKKILTKIFATKTRDEWCTVFQDSDACFSPVLELSDVAEFSHNKEREVFLHTNEGIVPKPAPNLTRTPGKSSALSPSAENGADTENILLELGYTEEEINDLEHEGVIKVVCRLSKL</sequence>
<accession>A0AAW2HWQ3</accession>
<dbReference type="SUPFAM" id="SSF89796">
    <property type="entry name" value="CoA-transferase family III (CaiB/BaiF)"/>
    <property type="match status" value="1"/>
</dbReference>
<dbReference type="AlphaFoldDB" id="A0AAW2HWQ3"/>
<reference evidence="3" key="1">
    <citation type="journal article" date="2024" name="Gigascience">
        <title>Chromosome-level genome of the poultry shaft louse Menopon gallinae provides insight into the host-switching and adaptive evolution of parasitic lice.</title>
        <authorList>
            <person name="Xu Y."/>
            <person name="Ma L."/>
            <person name="Liu S."/>
            <person name="Liang Y."/>
            <person name="Liu Q."/>
            <person name="He Z."/>
            <person name="Tian L."/>
            <person name="Duan Y."/>
            <person name="Cai W."/>
            <person name="Li H."/>
            <person name="Song F."/>
        </authorList>
    </citation>
    <scope>NUCLEOTIDE SEQUENCE</scope>
    <source>
        <strain evidence="3">Cailab_2023a</strain>
    </source>
</reference>
<dbReference type="GO" id="GO:0005739">
    <property type="term" value="C:mitochondrion"/>
    <property type="evidence" value="ECO:0007669"/>
    <property type="project" value="TreeGrafter"/>
</dbReference>
<dbReference type="GO" id="GO:0008111">
    <property type="term" value="F:alpha-methylacyl-CoA racemase activity"/>
    <property type="evidence" value="ECO:0007669"/>
    <property type="project" value="TreeGrafter"/>
</dbReference>
<dbReference type="Gene3D" id="3.40.50.10540">
    <property type="entry name" value="Crotonobetainyl-coa:carnitine coa-transferase, domain 1"/>
    <property type="match status" value="1"/>
</dbReference>
<dbReference type="InterPro" id="IPR023606">
    <property type="entry name" value="CoA-Trfase_III_dom_1_sf"/>
</dbReference>
<dbReference type="PANTHER" id="PTHR48228">
    <property type="entry name" value="SUCCINYL-COA--D-CITRAMALATE COA-TRANSFERASE"/>
    <property type="match status" value="1"/>
</dbReference>
<protein>
    <recommendedName>
        <fullName evidence="4">Alpha-methylacyl-CoA racemase</fullName>
    </recommendedName>
</protein>
<evidence type="ECO:0000313" key="3">
    <source>
        <dbReference type="EMBL" id="KAL0274041.1"/>
    </source>
</evidence>
<gene>
    <name evidence="3" type="ORF">PYX00_006568</name>
</gene>
<comment type="caution">
    <text evidence="3">The sequence shown here is derived from an EMBL/GenBank/DDBJ whole genome shotgun (WGS) entry which is preliminary data.</text>
</comment>
<evidence type="ECO:0000256" key="1">
    <source>
        <dbReference type="ARBA" id="ARBA00008383"/>
    </source>
</evidence>